<dbReference type="EMBL" id="LJUI01000096">
    <property type="protein sequence ID" value="KPK68000.1"/>
    <property type="molecule type" value="Genomic_DNA"/>
</dbReference>
<name>A0A0S8G599_UNCT6</name>
<feature type="non-terminal residue" evidence="2">
    <location>
        <position position="109"/>
    </location>
</feature>
<sequence>MEIYELLTVECCKTSLKARAKDRALEELAALMKQSAALQETPVQEIVHALKEREELGSTGFGGGLAIPHCKLKGITDFVLGLAVSPKGVNFEALDNRKVNLFVIIVGPE</sequence>
<reference evidence="2 3" key="1">
    <citation type="journal article" date="2015" name="Microbiome">
        <title>Genomic resolution of linkages in carbon, nitrogen, and sulfur cycling among widespread estuary sediment bacteria.</title>
        <authorList>
            <person name="Baker B.J."/>
            <person name="Lazar C.S."/>
            <person name="Teske A.P."/>
            <person name="Dick G.J."/>
        </authorList>
    </citation>
    <scope>NUCLEOTIDE SEQUENCE [LARGE SCALE GENOMIC DNA]</scope>
    <source>
        <strain evidence="2">SM23_40</strain>
    </source>
</reference>
<organism evidence="2 3">
    <name type="scientific">candidate division TA06 bacterium SM23_40</name>
    <dbReference type="NCBI Taxonomy" id="1703774"/>
    <lineage>
        <taxon>Bacteria</taxon>
        <taxon>Bacteria division TA06</taxon>
    </lineage>
</organism>
<dbReference type="PROSITE" id="PS00372">
    <property type="entry name" value="PTS_EIIA_TYPE_2_HIS"/>
    <property type="match status" value="1"/>
</dbReference>
<dbReference type="InterPro" id="IPR016152">
    <property type="entry name" value="PTrfase/Anion_transptr"/>
</dbReference>
<dbReference type="PANTHER" id="PTHR47738">
    <property type="entry name" value="PTS SYSTEM FRUCTOSE-LIKE EIIA COMPONENT-RELATED"/>
    <property type="match status" value="1"/>
</dbReference>
<dbReference type="SUPFAM" id="SSF55804">
    <property type="entry name" value="Phoshotransferase/anion transport protein"/>
    <property type="match status" value="1"/>
</dbReference>
<dbReference type="PANTHER" id="PTHR47738:SF2">
    <property type="entry name" value="PTS SYSTEM FRUCTOSE-LIKE EIIA COMPONENT"/>
    <property type="match status" value="1"/>
</dbReference>
<evidence type="ECO:0000259" key="1">
    <source>
        <dbReference type="PROSITE" id="PS51094"/>
    </source>
</evidence>
<dbReference type="InterPro" id="IPR002178">
    <property type="entry name" value="PTS_EIIA_type-2_dom"/>
</dbReference>
<proteinExistence type="predicted"/>
<dbReference type="Proteomes" id="UP000051717">
    <property type="component" value="Unassembled WGS sequence"/>
</dbReference>
<feature type="domain" description="PTS EIIA type-2" evidence="1">
    <location>
        <begin position="5"/>
        <end position="109"/>
    </location>
</feature>
<accession>A0A0S8G599</accession>
<dbReference type="InterPro" id="IPR051541">
    <property type="entry name" value="PTS_SugarTrans_NitroReg"/>
</dbReference>
<gene>
    <name evidence="2" type="ORF">AMJ82_09315</name>
</gene>
<dbReference type="Pfam" id="PF00359">
    <property type="entry name" value="PTS_EIIA_2"/>
    <property type="match status" value="1"/>
</dbReference>
<dbReference type="AlphaFoldDB" id="A0A0S8G599"/>
<dbReference type="PROSITE" id="PS51094">
    <property type="entry name" value="PTS_EIIA_TYPE_2"/>
    <property type="match status" value="1"/>
</dbReference>
<protein>
    <recommendedName>
        <fullName evidence="1">PTS EIIA type-2 domain-containing protein</fullName>
    </recommendedName>
</protein>
<evidence type="ECO:0000313" key="3">
    <source>
        <dbReference type="Proteomes" id="UP000051717"/>
    </source>
</evidence>
<comment type="caution">
    <text evidence="2">The sequence shown here is derived from an EMBL/GenBank/DDBJ whole genome shotgun (WGS) entry which is preliminary data.</text>
</comment>
<dbReference type="Gene3D" id="3.40.930.10">
    <property type="entry name" value="Mannitol-specific EII, Chain A"/>
    <property type="match status" value="1"/>
</dbReference>
<evidence type="ECO:0000313" key="2">
    <source>
        <dbReference type="EMBL" id="KPK68000.1"/>
    </source>
</evidence>